<dbReference type="GO" id="GO:0009253">
    <property type="term" value="P:peptidoglycan catabolic process"/>
    <property type="evidence" value="ECO:0007669"/>
    <property type="project" value="InterPro"/>
</dbReference>
<keyword evidence="2" id="KW-0378">Hydrolase</keyword>
<dbReference type="PANTHER" id="PTHR34135:SF2">
    <property type="entry name" value="LYSOZYME"/>
    <property type="match status" value="1"/>
</dbReference>
<dbReference type="SMART" id="SM00641">
    <property type="entry name" value="Glyco_25"/>
    <property type="match status" value="1"/>
</dbReference>
<evidence type="ECO:0000256" key="2">
    <source>
        <dbReference type="ARBA" id="ARBA00022801"/>
    </source>
</evidence>
<dbReference type="InterPro" id="IPR002053">
    <property type="entry name" value="Glyco_hydro_25"/>
</dbReference>
<evidence type="ECO:0000313" key="4">
    <source>
        <dbReference type="EMBL" id="QAY65557.1"/>
    </source>
</evidence>
<dbReference type="AlphaFoldDB" id="A0A4P6EY47"/>
<dbReference type="CDD" id="cd00599">
    <property type="entry name" value="GH25_muramidase"/>
    <property type="match status" value="1"/>
</dbReference>
<comment type="similarity">
    <text evidence="1">Belongs to the glycosyl hydrolase 25 family.</text>
</comment>
<accession>A0A4P6EY47</accession>
<dbReference type="OrthoDB" id="9802228at2"/>
<dbReference type="KEGG" id="pprt:ET464_03335"/>
<dbReference type="EMBL" id="CP035492">
    <property type="protein sequence ID" value="QAY65557.1"/>
    <property type="molecule type" value="Genomic_DNA"/>
</dbReference>
<dbReference type="Proteomes" id="UP000293568">
    <property type="component" value="Chromosome"/>
</dbReference>
<gene>
    <name evidence="4" type="ORF">ET464_03335</name>
</gene>
<dbReference type="Gene3D" id="3.20.20.80">
    <property type="entry name" value="Glycosidases"/>
    <property type="match status" value="1"/>
</dbReference>
<protein>
    <submittedName>
        <fullName evidence="4">1,4-beta-N-acetylmuramidase</fullName>
    </submittedName>
</protein>
<keyword evidence="5" id="KW-1185">Reference proteome</keyword>
<dbReference type="PROSITE" id="PS51904">
    <property type="entry name" value="GLYCOSYL_HYDROL_F25_2"/>
    <property type="match status" value="1"/>
</dbReference>
<keyword evidence="3" id="KW-0326">Glycosidase</keyword>
<organism evidence="4 5">
    <name type="scientific">Paenibacillus protaetiae</name>
    <dbReference type="NCBI Taxonomy" id="2509456"/>
    <lineage>
        <taxon>Bacteria</taxon>
        <taxon>Bacillati</taxon>
        <taxon>Bacillota</taxon>
        <taxon>Bacilli</taxon>
        <taxon>Bacillales</taxon>
        <taxon>Paenibacillaceae</taxon>
        <taxon>Paenibacillus</taxon>
    </lineage>
</organism>
<dbReference type="RefSeq" id="WP_129438238.1">
    <property type="nucleotide sequence ID" value="NZ_CP035492.1"/>
</dbReference>
<evidence type="ECO:0000256" key="1">
    <source>
        <dbReference type="ARBA" id="ARBA00010646"/>
    </source>
</evidence>
<evidence type="ECO:0000313" key="5">
    <source>
        <dbReference type="Proteomes" id="UP000293568"/>
    </source>
</evidence>
<dbReference type="PANTHER" id="PTHR34135">
    <property type="entry name" value="LYSOZYME"/>
    <property type="match status" value="1"/>
</dbReference>
<dbReference type="InterPro" id="IPR018077">
    <property type="entry name" value="Glyco_hydro_fam25_subgr"/>
</dbReference>
<proteinExistence type="inferred from homology"/>
<dbReference type="GO" id="GO:0016998">
    <property type="term" value="P:cell wall macromolecule catabolic process"/>
    <property type="evidence" value="ECO:0007669"/>
    <property type="project" value="InterPro"/>
</dbReference>
<name>A0A4P6EY47_9BACL</name>
<reference evidence="4 5" key="1">
    <citation type="submission" date="2019-01" db="EMBL/GenBank/DDBJ databases">
        <title>Genome sequencing of strain FW100M-2.</title>
        <authorList>
            <person name="Heo J."/>
            <person name="Kim S.-J."/>
            <person name="Kim J.-S."/>
            <person name="Hong S.-B."/>
            <person name="Kwon S.-W."/>
        </authorList>
    </citation>
    <scope>NUCLEOTIDE SEQUENCE [LARGE SCALE GENOMIC DNA]</scope>
    <source>
        <strain evidence="4 5">FW100M-2</strain>
    </source>
</reference>
<dbReference type="SUPFAM" id="SSF51445">
    <property type="entry name" value="(Trans)glycosidases"/>
    <property type="match status" value="1"/>
</dbReference>
<sequence length="321" mass="34986">MQNRSAGNAQGIDVSRYQGQIDWTKVRNDGISFVFVKATEGETGRDPYFARNAEGAAAAGLLVGAYHFMRATTPDGAIREAQHFYQTVSASAKLQLPPVMDYEQNNGGLKDADINKVAKAFLSETERLFGVRPILYSGNSFASHFDASLGAYPLWVARYSTTAPVNVTAWSAWTFWQYSGGDSGGTRPGGGRRVAGISTPVDLNEYAGTEAQLRETFAPDQEGQPMTEAERQEMDQLKARIAKLESYLNLSGNQMPPAWINEAAWAAKQAGIITSINDKGNPEFISIQMLYNAGLCNPELIAFFKQFSAGTREAIEALLAE</sequence>
<evidence type="ECO:0000256" key="3">
    <source>
        <dbReference type="ARBA" id="ARBA00023295"/>
    </source>
</evidence>
<dbReference type="InterPro" id="IPR017853">
    <property type="entry name" value="GH"/>
</dbReference>
<dbReference type="GO" id="GO:0016052">
    <property type="term" value="P:carbohydrate catabolic process"/>
    <property type="evidence" value="ECO:0007669"/>
    <property type="project" value="TreeGrafter"/>
</dbReference>
<dbReference type="GO" id="GO:0003796">
    <property type="term" value="F:lysozyme activity"/>
    <property type="evidence" value="ECO:0007669"/>
    <property type="project" value="InterPro"/>
</dbReference>
<dbReference type="Pfam" id="PF01183">
    <property type="entry name" value="Glyco_hydro_25"/>
    <property type="match status" value="1"/>
</dbReference>